<dbReference type="NCBIfam" id="TIGR00229">
    <property type="entry name" value="sensory_box"/>
    <property type="match status" value="1"/>
</dbReference>
<dbReference type="InterPro" id="IPR035965">
    <property type="entry name" value="PAS-like_dom_sf"/>
</dbReference>
<dbReference type="SUPFAM" id="SSF55785">
    <property type="entry name" value="PYP-like sensor domain (PAS domain)"/>
    <property type="match status" value="1"/>
</dbReference>
<dbReference type="SMART" id="SM00267">
    <property type="entry name" value="GGDEF"/>
    <property type="match status" value="1"/>
</dbReference>
<dbReference type="RefSeq" id="WP_377788972.1">
    <property type="nucleotide sequence ID" value="NZ_JBHLYQ010000043.1"/>
</dbReference>
<dbReference type="Gene3D" id="3.30.70.270">
    <property type="match status" value="1"/>
</dbReference>
<feature type="domain" description="PAS" evidence="1">
    <location>
        <begin position="65"/>
        <end position="139"/>
    </location>
</feature>
<reference evidence="4 5" key="1">
    <citation type="submission" date="2024-09" db="EMBL/GenBank/DDBJ databases">
        <authorList>
            <person name="Sun Q."/>
            <person name="Mori K."/>
        </authorList>
    </citation>
    <scope>NUCLEOTIDE SEQUENCE [LARGE SCALE GENOMIC DNA]</scope>
    <source>
        <strain evidence="4 5">JCM 15389</strain>
    </source>
</reference>
<dbReference type="PANTHER" id="PTHR44757:SF2">
    <property type="entry name" value="BIOFILM ARCHITECTURE MAINTENANCE PROTEIN MBAA"/>
    <property type="match status" value="1"/>
</dbReference>
<dbReference type="InterPro" id="IPR013767">
    <property type="entry name" value="PAS_fold"/>
</dbReference>
<dbReference type="InterPro" id="IPR043128">
    <property type="entry name" value="Rev_trsase/Diguanyl_cyclase"/>
</dbReference>
<keyword evidence="4" id="KW-0808">Transferase</keyword>
<dbReference type="GO" id="GO:0052621">
    <property type="term" value="F:diguanylate cyclase activity"/>
    <property type="evidence" value="ECO:0007669"/>
    <property type="project" value="UniProtKB-EC"/>
</dbReference>
<feature type="domain" description="EAL" evidence="2">
    <location>
        <begin position="363"/>
        <end position="410"/>
    </location>
</feature>
<evidence type="ECO:0000259" key="2">
    <source>
        <dbReference type="PROSITE" id="PS50883"/>
    </source>
</evidence>
<dbReference type="InterPro" id="IPR029787">
    <property type="entry name" value="Nucleotide_cyclase"/>
</dbReference>
<sequence length="410" mass="43378">MGLDMADLWAQLPRDLASLGYPAAAVATVDLQQRTFTPRGVVGLPGALVGHPQTLEGRLAEERRRADTARHLLTEAPEALLVADAQGTVREANRAAAQACGVHAEELIGEPLGRLLKAPYDPSSPLALAGLLDEPVAASGTVGPIDIVVRRSDGSTFPAEARLSAVQGPEGRLLAVTFVDVAARQAREAQLEERASTDELTGLANRRRLLAALRTALGDRASGPSALCFVDVDHFKYVNDSQGHQVGDDLLRQVAARLGQVVPQAVVARFGGDEFAVLAPGVEDAEGALTVARQLLASLERPLTLQGVDLPVTASAGVVLVAPGDDPLDALRRADAAMYLAKRRGRAQAALFEDGLTVEATRRLAVAGGLQRALRHHELDLAYQPLVALRSRRVVAAEALVRWPTCRSTS</sequence>
<dbReference type="PANTHER" id="PTHR44757">
    <property type="entry name" value="DIGUANYLATE CYCLASE DGCP"/>
    <property type="match status" value="1"/>
</dbReference>
<dbReference type="PROSITE" id="PS50887">
    <property type="entry name" value="GGDEF"/>
    <property type="match status" value="1"/>
</dbReference>
<proteinExistence type="predicted"/>
<organism evidence="4 5">
    <name type="scientific">Aciditerrimonas ferrireducens</name>
    <dbReference type="NCBI Taxonomy" id="667306"/>
    <lineage>
        <taxon>Bacteria</taxon>
        <taxon>Bacillati</taxon>
        <taxon>Actinomycetota</taxon>
        <taxon>Acidimicrobiia</taxon>
        <taxon>Acidimicrobiales</taxon>
        <taxon>Acidimicrobiaceae</taxon>
        <taxon>Aciditerrimonas</taxon>
    </lineage>
</organism>
<accession>A0ABV6C607</accession>
<keyword evidence="4" id="KW-0548">Nucleotidyltransferase</keyword>
<dbReference type="SUPFAM" id="SSF141868">
    <property type="entry name" value="EAL domain-like"/>
    <property type="match status" value="1"/>
</dbReference>
<evidence type="ECO:0000259" key="1">
    <source>
        <dbReference type="PROSITE" id="PS50112"/>
    </source>
</evidence>
<dbReference type="CDD" id="cd00130">
    <property type="entry name" value="PAS"/>
    <property type="match status" value="1"/>
</dbReference>
<dbReference type="InterPro" id="IPR000160">
    <property type="entry name" value="GGDEF_dom"/>
</dbReference>
<dbReference type="Gene3D" id="3.20.20.450">
    <property type="entry name" value="EAL domain"/>
    <property type="match status" value="1"/>
</dbReference>
<dbReference type="InterPro" id="IPR035919">
    <property type="entry name" value="EAL_sf"/>
</dbReference>
<evidence type="ECO:0000313" key="4">
    <source>
        <dbReference type="EMBL" id="MFC0081687.1"/>
    </source>
</evidence>
<dbReference type="Gene3D" id="3.30.450.20">
    <property type="entry name" value="PAS domain"/>
    <property type="match status" value="1"/>
</dbReference>
<evidence type="ECO:0000313" key="5">
    <source>
        <dbReference type="Proteomes" id="UP001589788"/>
    </source>
</evidence>
<dbReference type="InterPro" id="IPR000014">
    <property type="entry name" value="PAS"/>
</dbReference>
<dbReference type="Pfam" id="PF00989">
    <property type="entry name" value="PAS"/>
    <property type="match status" value="1"/>
</dbReference>
<dbReference type="SMART" id="SM00091">
    <property type="entry name" value="PAS"/>
    <property type="match status" value="1"/>
</dbReference>
<dbReference type="PROSITE" id="PS50112">
    <property type="entry name" value="PAS"/>
    <property type="match status" value="1"/>
</dbReference>
<dbReference type="PROSITE" id="PS50883">
    <property type="entry name" value="EAL"/>
    <property type="match status" value="1"/>
</dbReference>
<gene>
    <name evidence="4" type="ORF">ACFFRE_05950</name>
</gene>
<dbReference type="Proteomes" id="UP001589788">
    <property type="component" value="Unassembled WGS sequence"/>
</dbReference>
<comment type="caution">
    <text evidence="4">The sequence shown here is derived from an EMBL/GenBank/DDBJ whole genome shotgun (WGS) entry which is preliminary data.</text>
</comment>
<evidence type="ECO:0000259" key="3">
    <source>
        <dbReference type="PROSITE" id="PS50887"/>
    </source>
</evidence>
<dbReference type="EC" id="2.7.7.65" evidence="4"/>
<name>A0ABV6C607_9ACTN</name>
<feature type="domain" description="GGDEF" evidence="3">
    <location>
        <begin position="223"/>
        <end position="354"/>
    </location>
</feature>
<dbReference type="EMBL" id="JBHLYQ010000043">
    <property type="protein sequence ID" value="MFC0081687.1"/>
    <property type="molecule type" value="Genomic_DNA"/>
</dbReference>
<keyword evidence="5" id="KW-1185">Reference proteome</keyword>
<dbReference type="CDD" id="cd01949">
    <property type="entry name" value="GGDEF"/>
    <property type="match status" value="1"/>
</dbReference>
<dbReference type="SUPFAM" id="SSF55073">
    <property type="entry name" value="Nucleotide cyclase"/>
    <property type="match status" value="1"/>
</dbReference>
<dbReference type="InterPro" id="IPR001633">
    <property type="entry name" value="EAL_dom"/>
</dbReference>
<dbReference type="NCBIfam" id="TIGR00254">
    <property type="entry name" value="GGDEF"/>
    <property type="match status" value="1"/>
</dbReference>
<dbReference type="InterPro" id="IPR052155">
    <property type="entry name" value="Biofilm_reg_signaling"/>
</dbReference>
<protein>
    <submittedName>
        <fullName evidence="4">Diguanylate cyclase domain-containing protein</fullName>
        <ecNumber evidence="4">2.7.7.65</ecNumber>
    </submittedName>
</protein>
<dbReference type="Pfam" id="PF00990">
    <property type="entry name" value="GGDEF"/>
    <property type="match status" value="1"/>
</dbReference>